<dbReference type="AlphaFoldDB" id="C7ZJ56"/>
<dbReference type="RefSeq" id="XP_003041668.1">
    <property type="nucleotide sequence ID" value="XM_003041622.1"/>
</dbReference>
<proteinExistence type="predicted"/>
<gene>
    <name evidence="1" type="ORF">NECHADRAFT_85367</name>
</gene>
<name>C7ZJ56_FUSV7</name>
<dbReference type="VEuPathDB" id="FungiDB:NECHADRAFT_85367"/>
<keyword evidence="2" id="KW-1185">Reference proteome</keyword>
<dbReference type="eggNOG" id="ENOG502RWZE">
    <property type="taxonomic scope" value="Eukaryota"/>
</dbReference>
<organism evidence="1 2">
    <name type="scientific">Fusarium vanettenii (strain ATCC MYA-4622 / CBS 123669 / FGSC 9596 / NRRL 45880 / 77-13-4)</name>
    <name type="common">Fusarium solani subsp. pisi</name>
    <dbReference type="NCBI Taxonomy" id="660122"/>
    <lineage>
        <taxon>Eukaryota</taxon>
        <taxon>Fungi</taxon>
        <taxon>Dikarya</taxon>
        <taxon>Ascomycota</taxon>
        <taxon>Pezizomycotina</taxon>
        <taxon>Sordariomycetes</taxon>
        <taxon>Hypocreomycetidae</taxon>
        <taxon>Hypocreales</taxon>
        <taxon>Nectriaceae</taxon>
        <taxon>Fusarium</taxon>
        <taxon>Fusarium solani species complex</taxon>
        <taxon>Fusarium vanettenii</taxon>
    </lineage>
</organism>
<dbReference type="KEGG" id="nhe:NECHADRAFT_85367"/>
<evidence type="ECO:0000313" key="1">
    <source>
        <dbReference type="EMBL" id="EEU35955.1"/>
    </source>
</evidence>
<sequence length="268" mass="29619">MAWMTDASKAGSAGQYELRVWRSWTIGETAPAIVRRCHQPLRVFNVAVRCSRLAEHEPDTIVKANRLLLLRSQTLAPGKAPPSAVVGFSGITAQPVTARAPGNENTEHLDAGDNANGIYFKTEPGSKLCGGNVIWHESMTVPGNIAAIKGQVVHNDRNFPNDTDPIQTLRQEHAKLAEGFPFTPLSFTTPTDQDSSRQPALAKLYTGDFSESIDSHFRLKIPFLGILVILKKFSTRVNTFLWAFPYDPMPQNLAIQAVLVYEHLKDKD</sequence>
<dbReference type="InParanoid" id="C7ZJ56"/>
<dbReference type="Proteomes" id="UP000005206">
    <property type="component" value="Chromosome 10"/>
</dbReference>
<evidence type="ECO:0000313" key="2">
    <source>
        <dbReference type="Proteomes" id="UP000005206"/>
    </source>
</evidence>
<protein>
    <submittedName>
        <fullName evidence="1">Uncharacterized protein</fullName>
    </submittedName>
</protein>
<dbReference type="GeneID" id="9674073"/>
<dbReference type="EMBL" id="GG698932">
    <property type="protein sequence ID" value="EEU35955.1"/>
    <property type="molecule type" value="Genomic_DNA"/>
</dbReference>
<accession>C7ZJ56</accession>
<dbReference type="HOGENOM" id="CLU_1038615_0_0_1"/>
<dbReference type="OrthoDB" id="5095531at2759"/>
<reference evidence="1 2" key="1">
    <citation type="journal article" date="2009" name="PLoS Genet.">
        <title>The genome of Nectria haematococca: contribution of supernumerary chromosomes to gene expansion.</title>
        <authorList>
            <person name="Coleman J.J."/>
            <person name="Rounsley S.D."/>
            <person name="Rodriguez-Carres M."/>
            <person name="Kuo A."/>
            <person name="Wasmann C.C."/>
            <person name="Grimwood J."/>
            <person name="Schmutz J."/>
            <person name="Taga M."/>
            <person name="White G.J."/>
            <person name="Zhou S."/>
            <person name="Schwartz D.C."/>
            <person name="Freitag M."/>
            <person name="Ma L.J."/>
            <person name="Danchin E.G."/>
            <person name="Henrissat B."/>
            <person name="Coutinho P.M."/>
            <person name="Nelson D.R."/>
            <person name="Straney D."/>
            <person name="Napoli C.A."/>
            <person name="Barker B.M."/>
            <person name="Gribskov M."/>
            <person name="Rep M."/>
            <person name="Kroken S."/>
            <person name="Molnar I."/>
            <person name="Rensing C."/>
            <person name="Kennell J.C."/>
            <person name="Zamora J."/>
            <person name="Farman M.L."/>
            <person name="Selker E.U."/>
            <person name="Salamov A."/>
            <person name="Shapiro H."/>
            <person name="Pangilinan J."/>
            <person name="Lindquist E."/>
            <person name="Lamers C."/>
            <person name="Grigoriev I.V."/>
            <person name="Geiser D.M."/>
            <person name="Covert S.F."/>
            <person name="Temporini E."/>
            <person name="Vanetten H.D."/>
        </authorList>
    </citation>
    <scope>NUCLEOTIDE SEQUENCE [LARGE SCALE GENOMIC DNA]</scope>
    <source>
        <strain evidence="2">ATCC MYA-4622 / CBS 123669 / FGSC 9596 / NRRL 45880 / 77-13-4</strain>
    </source>
</reference>